<keyword evidence="2" id="KW-1185">Reference proteome</keyword>
<organism evidence="1 2">
    <name type="scientific">Streptomyces lutosisoli</name>
    <dbReference type="NCBI Taxonomy" id="2665721"/>
    <lineage>
        <taxon>Bacteria</taxon>
        <taxon>Bacillati</taxon>
        <taxon>Actinomycetota</taxon>
        <taxon>Actinomycetes</taxon>
        <taxon>Kitasatosporales</taxon>
        <taxon>Streptomycetaceae</taxon>
        <taxon>Streptomyces</taxon>
    </lineage>
</organism>
<sequence length="84" mass="8869">MKAATAATATVTAAGTDPRLDIDWTACQGHGLCAELLPEHIALDEWGYPVLDRGPVPRTTLKRARRAAADCPVLALKLTTTQGS</sequence>
<protein>
    <submittedName>
        <fullName evidence="1">Ferredoxin</fullName>
    </submittedName>
</protein>
<evidence type="ECO:0000313" key="2">
    <source>
        <dbReference type="Proteomes" id="UP001596957"/>
    </source>
</evidence>
<reference evidence="2" key="1">
    <citation type="journal article" date="2019" name="Int. J. Syst. Evol. Microbiol.">
        <title>The Global Catalogue of Microorganisms (GCM) 10K type strain sequencing project: providing services to taxonomists for standard genome sequencing and annotation.</title>
        <authorList>
            <consortium name="The Broad Institute Genomics Platform"/>
            <consortium name="The Broad Institute Genome Sequencing Center for Infectious Disease"/>
            <person name="Wu L."/>
            <person name="Ma J."/>
        </authorList>
    </citation>
    <scope>NUCLEOTIDE SEQUENCE [LARGE SCALE GENOMIC DNA]</scope>
    <source>
        <strain evidence="2">CGMCC 4.7198</strain>
    </source>
</reference>
<dbReference type="Proteomes" id="UP001596957">
    <property type="component" value="Unassembled WGS sequence"/>
</dbReference>
<accession>A0ABW2VAZ6</accession>
<comment type="caution">
    <text evidence="1">The sequence shown here is derived from an EMBL/GenBank/DDBJ whole genome shotgun (WGS) entry which is preliminary data.</text>
</comment>
<dbReference type="Gene3D" id="3.30.70.20">
    <property type="match status" value="1"/>
</dbReference>
<dbReference type="Pfam" id="PF13459">
    <property type="entry name" value="Fer4_15"/>
    <property type="match status" value="1"/>
</dbReference>
<dbReference type="RefSeq" id="WP_381247986.1">
    <property type="nucleotide sequence ID" value="NZ_JBHTBI010000002.1"/>
</dbReference>
<dbReference type="EMBL" id="JBHTEC010000001">
    <property type="protein sequence ID" value="MFD0280835.1"/>
    <property type="molecule type" value="Genomic_DNA"/>
</dbReference>
<gene>
    <name evidence="1" type="ORF">ACFQZP_03950</name>
</gene>
<proteinExistence type="predicted"/>
<dbReference type="SUPFAM" id="SSF54862">
    <property type="entry name" value="4Fe-4S ferredoxins"/>
    <property type="match status" value="1"/>
</dbReference>
<evidence type="ECO:0000313" key="1">
    <source>
        <dbReference type="EMBL" id="MFD0280835.1"/>
    </source>
</evidence>
<name>A0ABW2VAZ6_9ACTN</name>